<sequence>MDTRSTKKTNFSVDFLISKSKEAPEDTSECNALKKIKKDQWHTEPDSHNSSPDSAPSITGLSPYDFLRANPHYMDSSYLKMTRSSSPQSASTTPPPPLSLQLGQPEQDAADSSKGHSVGASSSTWPVYGLVTTLPDSHTINAARAGDLPPIN</sequence>
<accession>A0A3M7QU92</accession>
<dbReference type="AlphaFoldDB" id="A0A3M7QU92"/>
<dbReference type="EMBL" id="REGN01005133">
    <property type="protein sequence ID" value="RNA14674.1"/>
    <property type="molecule type" value="Genomic_DNA"/>
</dbReference>
<organism evidence="2 3">
    <name type="scientific">Brachionus plicatilis</name>
    <name type="common">Marine rotifer</name>
    <name type="synonym">Brachionus muelleri</name>
    <dbReference type="NCBI Taxonomy" id="10195"/>
    <lineage>
        <taxon>Eukaryota</taxon>
        <taxon>Metazoa</taxon>
        <taxon>Spiralia</taxon>
        <taxon>Gnathifera</taxon>
        <taxon>Rotifera</taxon>
        <taxon>Eurotatoria</taxon>
        <taxon>Monogononta</taxon>
        <taxon>Pseudotrocha</taxon>
        <taxon>Ploima</taxon>
        <taxon>Brachionidae</taxon>
        <taxon>Brachionus</taxon>
    </lineage>
</organism>
<name>A0A3M7QU92_BRAPC</name>
<protein>
    <submittedName>
        <fullName evidence="2">Uncharacterized protein</fullName>
    </submittedName>
</protein>
<feature type="compositionally biased region" description="Basic and acidic residues" evidence="1">
    <location>
        <begin position="38"/>
        <end position="47"/>
    </location>
</feature>
<gene>
    <name evidence="2" type="ORF">BpHYR1_052298</name>
</gene>
<keyword evidence="3" id="KW-1185">Reference proteome</keyword>
<feature type="non-terminal residue" evidence="2">
    <location>
        <position position="152"/>
    </location>
</feature>
<dbReference type="Proteomes" id="UP000276133">
    <property type="component" value="Unassembled WGS sequence"/>
</dbReference>
<feature type="compositionally biased region" description="Polar residues" evidence="1">
    <location>
        <begin position="48"/>
        <end position="60"/>
    </location>
</feature>
<reference evidence="2 3" key="1">
    <citation type="journal article" date="2018" name="Sci. Rep.">
        <title>Genomic signatures of local adaptation to the degree of environmental predictability in rotifers.</title>
        <authorList>
            <person name="Franch-Gras L."/>
            <person name="Hahn C."/>
            <person name="Garcia-Roger E.M."/>
            <person name="Carmona M.J."/>
            <person name="Serra M."/>
            <person name="Gomez A."/>
        </authorList>
    </citation>
    <scope>NUCLEOTIDE SEQUENCE [LARGE SCALE GENOMIC DNA]</scope>
    <source>
        <strain evidence="2">HYR1</strain>
    </source>
</reference>
<feature type="compositionally biased region" description="Low complexity" evidence="1">
    <location>
        <begin position="82"/>
        <end position="92"/>
    </location>
</feature>
<proteinExistence type="predicted"/>
<evidence type="ECO:0000313" key="3">
    <source>
        <dbReference type="Proteomes" id="UP000276133"/>
    </source>
</evidence>
<evidence type="ECO:0000256" key="1">
    <source>
        <dbReference type="SAM" id="MobiDB-lite"/>
    </source>
</evidence>
<feature type="region of interest" description="Disordered" evidence="1">
    <location>
        <begin position="36"/>
        <end position="123"/>
    </location>
</feature>
<comment type="caution">
    <text evidence="2">The sequence shown here is derived from an EMBL/GenBank/DDBJ whole genome shotgun (WGS) entry which is preliminary data.</text>
</comment>
<evidence type="ECO:0000313" key="2">
    <source>
        <dbReference type="EMBL" id="RNA14674.1"/>
    </source>
</evidence>